<feature type="domain" description="V-ATPase proteolipid subunit C-like" evidence="9">
    <location>
        <begin position="93"/>
        <end position="151"/>
    </location>
</feature>
<evidence type="ECO:0000313" key="11">
    <source>
        <dbReference type="Proteomes" id="UP000230935"/>
    </source>
</evidence>
<accession>A0A2H0W2X3</accession>
<keyword evidence="3 8" id="KW-0813">Transport</keyword>
<evidence type="ECO:0000256" key="3">
    <source>
        <dbReference type="ARBA" id="ARBA00022448"/>
    </source>
</evidence>
<dbReference type="InterPro" id="IPR035921">
    <property type="entry name" value="F/V-ATP_Csub_sf"/>
</dbReference>
<dbReference type="GO" id="GO:0033179">
    <property type="term" value="C:proton-transporting V-type ATPase, V0 domain"/>
    <property type="evidence" value="ECO:0007669"/>
    <property type="project" value="InterPro"/>
</dbReference>
<keyword evidence="4 8" id="KW-0812">Transmembrane</keyword>
<dbReference type="GO" id="GO:0046961">
    <property type="term" value="F:proton-transporting ATPase activity, rotational mechanism"/>
    <property type="evidence" value="ECO:0007669"/>
    <property type="project" value="InterPro"/>
</dbReference>
<evidence type="ECO:0000313" key="10">
    <source>
        <dbReference type="EMBL" id="PIS04990.1"/>
    </source>
</evidence>
<organism evidence="10 11">
    <name type="scientific">Candidatus Buchananbacteria bacterium CG10_big_fil_rev_8_21_14_0_10_42_9</name>
    <dbReference type="NCBI Taxonomy" id="1974526"/>
    <lineage>
        <taxon>Bacteria</taxon>
        <taxon>Candidatus Buchananiibacteriota</taxon>
    </lineage>
</organism>
<dbReference type="AlphaFoldDB" id="A0A2H0W2X3"/>
<keyword evidence="6 8" id="KW-0406">Ion transport</keyword>
<dbReference type="PANTHER" id="PTHR10263">
    <property type="entry name" value="V-TYPE PROTON ATPASE PROTEOLIPID SUBUNIT"/>
    <property type="match status" value="1"/>
</dbReference>
<sequence length="158" mass="15344">MTIGLALAILGAALAAGLAGTGSALGVSIAGQAGTGVTAEDPDKFGKVLLLEALPGTQGIYGFLGAIMALQKVGLLGGGAVDISTALGWQILFACLPIAIAGLTSGWLQGKVSAGGMGIVAKSPKASGKAIILSAMVETYAVLGLLTTILLINGINIG</sequence>
<evidence type="ECO:0000256" key="2">
    <source>
        <dbReference type="ARBA" id="ARBA00007296"/>
    </source>
</evidence>
<dbReference type="FunFam" id="1.20.120.610:FF:000005">
    <property type="entry name" value="V-type sodium ATPase subunit K"/>
    <property type="match status" value="1"/>
</dbReference>
<feature type="transmembrane region" description="Helical" evidence="8">
    <location>
        <begin position="48"/>
        <end position="70"/>
    </location>
</feature>
<name>A0A2H0W2X3_9BACT</name>
<reference evidence="11" key="1">
    <citation type="submission" date="2017-09" db="EMBL/GenBank/DDBJ databases">
        <title>Depth-based differentiation of microbial function through sediment-hosted aquifers and enrichment of novel symbionts in the deep terrestrial subsurface.</title>
        <authorList>
            <person name="Probst A.J."/>
            <person name="Ladd B."/>
            <person name="Jarett J.K."/>
            <person name="Geller-Mcgrath D.E."/>
            <person name="Sieber C.M.K."/>
            <person name="Emerson J.B."/>
            <person name="Anantharaman K."/>
            <person name="Thomas B.C."/>
            <person name="Malmstrom R."/>
            <person name="Stieglmeier M."/>
            <person name="Klingl A."/>
            <person name="Woyke T."/>
            <person name="Ryan C.M."/>
            <person name="Banfield J.F."/>
        </authorList>
    </citation>
    <scope>NUCLEOTIDE SEQUENCE [LARGE SCALE GENOMIC DNA]</scope>
</reference>
<comment type="similarity">
    <text evidence="2 8">Belongs to the V-ATPase proteolipid subunit family.</text>
</comment>
<evidence type="ECO:0000256" key="1">
    <source>
        <dbReference type="ARBA" id="ARBA00004141"/>
    </source>
</evidence>
<proteinExistence type="inferred from homology"/>
<dbReference type="CDD" id="cd18179">
    <property type="entry name" value="ATP-synt_Vo_Ao_c_NTPK_rpt1"/>
    <property type="match status" value="1"/>
</dbReference>
<protein>
    <submittedName>
        <fullName evidence="10">Permease</fullName>
    </submittedName>
</protein>
<dbReference type="EMBL" id="PEZZ01000027">
    <property type="protein sequence ID" value="PIS04990.1"/>
    <property type="molecule type" value="Genomic_DNA"/>
</dbReference>
<dbReference type="Pfam" id="PF00137">
    <property type="entry name" value="ATP-synt_C"/>
    <property type="match status" value="2"/>
</dbReference>
<feature type="domain" description="V-ATPase proteolipid subunit C-like" evidence="9">
    <location>
        <begin position="10"/>
        <end position="68"/>
    </location>
</feature>
<keyword evidence="5 8" id="KW-1133">Transmembrane helix</keyword>
<feature type="transmembrane region" description="Helical" evidence="8">
    <location>
        <begin position="91"/>
        <end position="110"/>
    </location>
</feature>
<evidence type="ECO:0000256" key="7">
    <source>
        <dbReference type="ARBA" id="ARBA00023136"/>
    </source>
</evidence>
<evidence type="ECO:0000256" key="8">
    <source>
        <dbReference type="RuleBase" id="RU363060"/>
    </source>
</evidence>
<keyword evidence="7 8" id="KW-0472">Membrane</keyword>
<dbReference type="CDD" id="cd18180">
    <property type="entry name" value="ATP-synt_Vo_Ao_c_NTPK_rpt2"/>
    <property type="match status" value="1"/>
</dbReference>
<comment type="subcellular location">
    <subcellularLocation>
        <location evidence="1">Membrane</location>
        <topology evidence="1">Multi-pass membrane protein</topology>
    </subcellularLocation>
</comment>
<dbReference type="PRINTS" id="PR00122">
    <property type="entry name" value="VACATPASE"/>
</dbReference>
<evidence type="ECO:0000256" key="4">
    <source>
        <dbReference type="ARBA" id="ARBA00022692"/>
    </source>
</evidence>
<dbReference type="SUPFAM" id="SSF81333">
    <property type="entry name" value="F1F0 ATP synthase subunit C"/>
    <property type="match status" value="2"/>
</dbReference>
<gene>
    <name evidence="10" type="ORF">COT81_03430</name>
</gene>
<dbReference type="InterPro" id="IPR002379">
    <property type="entry name" value="ATPase_proteolipid_c-like_dom"/>
</dbReference>
<evidence type="ECO:0000256" key="6">
    <source>
        <dbReference type="ARBA" id="ARBA00023065"/>
    </source>
</evidence>
<dbReference type="Gene3D" id="1.20.120.610">
    <property type="entry name" value="lithium bound rotor ring of v- atpase"/>
    <property type="match status" value="1"/>
</dbReference>
<comment type="caution">
    <text evidence="10">The sequence shown here is derived from an EMBL/GenBank/DDBJ whole genome shotgun (WGS) entry which is preliminary data.</text>
</comment>
<feature type="transmembrane region" description="Helical" evidence="8">
    <location>
        <begin position="130"/>
        <end position="152"/>
    </location>
</feature>
<dbReference type="InterPro" id="IPR000245">
    <property type="entry name" value="ATPase_proteolipid_csu"/>
</dbReference>
<evidence type="ECO:0000256" key="5">
    <source>
        <dbReference type="ARBA" id="ARBA00022989"/>
    </source>
</evidence>
<dbReference type="Proteomes" id="UP000230935">
    <property type="component" value="Unassembled WGS sequence"/>
</dbReference>
<evidence type="ECO:0000259" key="9">
    <source>
        <dbReference type="Pfam" id="PF00137"/>
    </source>
</evidence>
<dbReference type="NCBIfam" id="NF005124">
    <property type="entry name" value="PRK06558.1"/>
    <property type="match status" value="1"/>
</dbReference>